<organism evidence="1 2">
    <name type="scientific">Candidatus Nitronereus thalassa</name>
    <dbReference type="NCBI Taxonomy" id="3020898"/>
    <lineage>
        <taxon>Bacteria</taxon>
        <taxon>Pseudomonadati</taxon>
        <taxon>Nitrospirota</taxon>
        <taxon>Nitrospiria</taxon>
        <taxon>Nitrospirales</taxon>
        <taxon>Nitrospiraceae</taxon>
        <taxon>Candidatus Nitronereus</taxon>
    </lineage>
</organism>
<dbReference type="RefSeq" id="WP_313831936.1">
    <property type="nucleotide sequence ID" value="NZ_JAQOUE010000001.1"/>
</dbReference>
<dbReference type="Proteomes" id="UP001250932">
    <property type="component" value="Unassembled WGS sequence"/>
</dbReference>
<sequence length="106" mass="12600">MPGNDAVEVHEIGMSFRYTQEHDWVVHAVTGFLSAYFMEDPRFRMKRHRHELETGMYVWICEAPSQKFIRRLLRRLQVDIPPFELHQREPTSEGPIRHVIDLPLSS</sequence>
<accession>A0ABU3K5F0</accession>
<name>A0ABU3K5F0_9BACT</name>
<comment type="caution">
    <text evidence="1">The sequence shown here is derived from an EMBL/GenBank/DDBJ whole genome shotgun (WGS) entry which is preliminary data.</text>
</comment>
<evidence type="ECO:0000313" key="1">
    <source>
        <dbReference type="EMBL" id="MDT7041587.1"/>
    </source>
</evidence>
<protein>
    <recommendedName>
        <fullName evidence="3">Integron gene cassette protein</fullName>
    </recommendedName>
</protein>
<evidence type="ECO:0008006" key="3">
    <source>
        <dbReference type="Google" id="ProtNLM"/>
    </source>
</evidence>
<gene>
    <name evidence="1" type="ORF">PPG34_04445</name>
</gene>
<reference evidence="1 2" key="1">
    <citation type="journal article" date="2023" name="ISME J.">
        <title>Cultivation and genomic characterization of novel and ubiquitous marine nitrite-oxidizing bacteria from the Nitrospirales.</title>
        <authorList>
            <person name="Mueller A.J."/>
            <person name="Daebeler A."/>
            <person name="Herbold C.W."/>
            <person name="Kirkegaard R.H."/>
            <person name="Daims H."/>
        </authorList>
    </citation>
    <scope>NUCLEOTIDE SEQUENCE [LARGE SCALE GENOMIC DNA]</scope>
    <source>
        <strain evidence="1 2">EB</strain>
    </source>
</reference>
<dbReference type="EMBL" id="JAQOUE010000001">
    <property type="protein sequence ID" value="MDT7041587.1"/>
    <property type="molecule type" value="Genomic_DNA"/>
</dbReference>
<proteinExistence type="predicted"/>
<keyword evidence="2" id="KW-1185">Reference proteome</keyword>
<evidence type="ECO:0000313" key="2">
    <source>
        <dbReference type="Proteomes" id="UP001250932"/>
    </source>
</evidence>